<feature type="compositionally biased region" description="Low complexity" evidence="1">
    <location>
        <begin position="105"/>
        <end position="119"/>
    </location>
</feature>
<dbReference type="OrthoDB" id="2261329at2759"/>
<feature type="compositionally biased region" description="Low complexity" evidence="1">
    <location>
        <begin position="152"/>
        <end position="161"/>
    </location>
</feature>
<gene>
    <name evidence="2" type="ORF">CALCODRAFT_455365</name>
</gene>
<sequence>MDAVLQTLADQRQEQEKLLRTVASDLSNEIRGERLRFVDAMKEATTLNVQVHLEEFKKQLNHEVLRMTQDVGHLRDEKMKLEQAIAELFAIKAKHGEHLYHIQQATQQAQQTNQQAQARQAHKPMPPAPAQQYLHPQQVPGMMYNLPGHYISAPSQQQPQQPRYPGPPAAGRLQMPAPLGAQQPPRQGTQASRPLPAAGGRPAAASGPRSAR</sequence>
<organism evidence="2 3">
    <name type="scientific">Calocera cornea HHB12733</name>
    <dbReference type="NCBI Taxonomy" id="1353952"/>
    <lineage>
        <taxon>Eukaryota</taxon>
        <taxon>Fungi</taxon>
        <taxon>Dikarya</taxon>
        <taxon>Basidiomycota</taxon>
        <taxon>Agaricomycotina</taxon>
        <taxon>Dacrymycetes</taxon>
        <taxon>Dacrymycetales</taxon>
        <taxon>Dacrymycetaceae</taxon>
        <taxon>Calocera</taxon>
    </lineage>
</organism>
<evidence type="ECO:0000313" key="2">
    <source>
        <dbReference type="EMBL" id="KZT55582.1"/>
    </source>
</evidence>
<dbReference type="InParanoid" id="A0A165EV33"/>
<feature type="region of interest" description="Disordered" evidence="1">
    <location>
        <begin position="105"/>
        <end position="212"/>
    </location>
</feature>
<evidence type="ECO:0000256" key="1">
    <source>
        <dbReference type="SAM" id="MobiDB-lite"/>
    </source>
</evidence>
<protein>
    <submittedName>
        <fullName evidence="2">Uncharacterized protein</fullName>
    </submittedName>
</protein>
<dbReference type="EMBL" id="KV423992">
    <property type="protein sequence ID" value="KZT55582.1"/>
    <property type="molecule type" value="Genomic_DNA"/>
</dbReference>
<dbReference type="Proteomes" id="UP000076842">
    <property type="component" value="Unassembled WGS sequence"/>
</dbReference>
<feature type="compositionally biased region" description="Low complexity" evidence="1">
    <location>
        <begin position="191"/>
        <end position="212"/>
    </location>
</feature>
<accession>A0A165EV33</accession>
<keyword evidence="3" id="KW-1185">Reference proteome</keyword>
<evidence type="ECO:0000313" key="3">
    <source>
        <dbReference type="Proteomes" id="UP000076842"/>
    </source>
</evidence>
<dbReference type="STRING" id="1353952.A0A165EV33"/>
<dbReference type="AlphaFoldDB" id="A0A165EV33"/>
<proteinExistence type="predicted"/>
<name>A0A165EV33_9BASI</name>
<reference evidence="2 3" key="1">
    <citation type="journal article" date="2016" name="Mol. Biol. Evol.">
        <title>Comparative Genomics of Early-Diverging Mushroom-Forming Fungi Provides Insights into the Origins of Lignocellulose Decay Capabilities.</title>
        <authorList>
            <person name="Nagy L.G."/>
            <person name="Riley R."/>
            <person name="Tritt A."/>
            <person name="Adam C."/>
            <person name="Daum C."/>
            <person name="Floudas D."/>
            <person name="Sun H."/>
            <person name="Yadav J.S."/>
            <person name="Pangilinan J."/>
            <person name="Larsson K.H."/>
            <person name="Matsuura K."/>
            <person name="Barry K."/>
            <person name="Labutti K."/>
            <person name="Kuo R."/>
            <person name="Ohm R.A."/>
            <person name="Bhattacharya S.S."/>
            <person name="Shirouzu T."/>
            <person name="Yoshinaga Y."/>
            <person name="Martin F.M."/>
            <person name="Grigoriev I.V."/>
            <person name="Hibbett D.S."/>
        </authorList>
    </citation>
    <scope>NUCLEOTIDE SEQUENCE [LARGE SCALE GENOMIC DNA]</scope>
    <source>
        <strain evidence="2 3">HHB12733</strain>
    </source>
</reference>